<accession>A0ABW0Q8X5</accession>
<comment type="caution">
    <text evidence="1">The sequence shown here is derived from an EMBL/GenBank/DDBJ whole genome shotgun (WGS) entry which is preliminary data.</text>
</comment>
<dbReference type="Proteomes" id="UP001596150">
    <property type="component" value="Unassembled WGS sequence"/>
</dbReference>
<proteinExistence type="predicted"/>
<evidence type="ECO:0000313" key="2">
    <source>
        <dbReference type="Proteomes" id="UP001596150"/>
    </source>
</evidence>
<name>A0ABW0Q8X5_9HYPH</name>
<dbReference type="RefSeq" id="WP_266346106.1">
    <property type="nucleotide sequence ID" value="NZ_JAPKNH010000013.1"/>
</dbReference>
<sequence>MDVETLTDAYRAGWTASVRCLGRDASTKKGTRACGQSVNLDLPSMIWTRGRDYPLAMLPERLKCPSCGCRRVFIVFSMPGKGSQAMMGG</sequence>
<reference evidence="2" key="1">
    <citation type="journal article" date="2019" name="Int. J. Syst. Evol. Microbiol.">
        <title>The Global Catalogue of Microorganisms (GCM) 10K type strain sequencing project: providing services to taxonomists for standard genome sequencing and annotation.</title>
        <authorList>
            <consortium name="The Broad Institute Genomics Platform"/>
            <consortium name="The Broad Institute Genome Sequencing Center for Infectious Disease"/>
            <person name="Wu L."/>
            <person name="Ma J."/>
        </authorList>
    </citation>
    <scope>NUCLEOTIDE SEQUENCE [LARGE SCALE GENOMIC DNA]</scope>
    <source>
        <strain evidence="2">KACC 12633</strain>
    </source>
</reference>
<dbReference type="EMBL" id="JBHSML010000032">
    <property type="protein sequence ID" value="MFC5519129.1"/>
    <property type="molecule type" value="Genomic_DNA"/>
</dbReference>
<organism evidence="1 2">
    <name type="scientific">Kaistia terrae</name>
    <dbReference type="NCBI Taxonomy" id="537017"/>
    <lineage>
        <taxon>Bacteria</taxon>
        <taxon>Pseudomonadati</taxon>
        <taxon>Pseudomonadota</taxon>
        <taxon>Alphaproteobacteria</taxon>
        <taxon>Hyphomicrobiales</taxon>
        <taxon>Kaistiaceae</taxon>
        <taxon>Kaistia</taxon>
    </lineage>
</organism>
<gene>
    <name evidence="1" type="ORF">ACFPP9_25415</name>
</gene>
<keyword evidence="2" id="KW-1185">Reference proteome</keyword>
<evidence type="ECO:0000313" key="1">
    <source>
        <dbReference type="EMBL" id="MFC5519129.1"/>
    </source>
</evidence>
<protein>
    <submittedName>
        <fullName evidence="1">Uncharacterized protein</fullName>
    </submittedName>
</protein>